<dbReference type="InterPro" id="IPR012337">
    <property type="entry name" value="RNaseH-like_sf"/>
</dbReference>
<accession>A0A563VYP6</accession>
<evidence type="ECO:0000313" key="4">
    <source>
        <dbReference type="EMBL" id="VEP16550.1"/>
    </source>
</evidence>
<organism evidence="4 5">
    <name type="scientific">Hyella patelloides LEGE 07179</name>
    <dbReference type="NCBI Taxonomy" id="945734"/>
    <lineage>
        <taxon>Bacteria</taxon>
        <taxon>Bacillati</taxon>
        <taxon>Cyanobacteriota</taxon>
        <taxon>Cyanophyceae</taxon>
        <taxon>Pleurocapsales</taxon>
        <taxon>Hyellaceae</taxon>
        <taxon>Hyella</taxon>
    </lineage>
</organism>
<keyword evidence="2" id="KW-1133">Transmembrane helix</keyword>
<evidence type="ECO:0000259" key="3">
    <source>
        <dbReference type="Pfam" id="PF01609"/>
    </source>
</evidence>
<gene>
    <name evidence="4" type="ORF">H1P_4610003</name>
</gene>
<name>A0A563VYP6_9CYAN</name>
<protein>
    <recommendedName>
        <fullName evidence="3">Transposase IS4-like domain-containing protein</fullName>
    </recommendedName>
</protein>
<keyword evidence="2" id="KW-0472">Membrane</keyword>
<dbReference type="GO" id="GO:0003677">
    <property type="term" value="F:DNA binding"/>
    <property type="evidence" value="ECO:0007669"/>
    <property type="project" value="InterPro"/>
</dbReference>
<dbReference type="GO" id="GO:0006313">
    <property type="term" value="P:DNA transposition"/>
    <property type="evidence" value="ECO:0007669"/>
    <property type="project" value="InterPro"/>
</dbReference>
<keyword evidence="2" id="KW-0812">Transmembrane</keyword>
<feature type="region of interest" description="Disordered" evidence="1">
    <location>
        <begin position="1"/>
        <end position="21"/>
    </location>
</feature>
<reference evidence="4 5" key="1">
    <citation type="submission" date="2019-01" db="EMBL/GenBank/DDBJ databases">
        <authorList>
            <person name="Brito A."/>
        </authorList>
    </citation>
    <scope>NUCLEOTIDE SEQUENCE [LARGE SCALE GENOMIC DNA]</scope>
    <source>
        <strain evidence="4">1</strain>
    </source>
</reference>
<dbReference type="Proteomes" id="UP000320055">
    <property type="component" value="Unassembled WGS sequence"/>
</dbReference>
<sequence length="259" mass="30009">MRPDGITSIGSYQTQESHTDESDYLPTWQQLAKIIGHKDFLFLADSKASTWKNRALIESEGGNYGFPLAMSQPRPQLLLNWVANAPIRREEIYLNDEEFPIGEGFEVPFSEQIITSIDKKISYQKVYKGAGRGGQNRPFRRVRQTTLILTYQRCQSQIAQQQMIAGWRLYVTNAQPENLTLEQAVLSYREQWQLERGFHRFKRGHLPALPIYFQDEERVRGLMFLLTIALSVFTLMEFVVRRQLTRLKQSISGLYAGVQ</sequence>
<proteinExistence type="predicted"/>
<evidence type="ECO:0000256" key="2">
    <source>
        <dbReference type="SAM" id="Phobius"/>
    </source>
</evidence>
<dbReference type="InterPro" id="IPR002559">
    <property type="entry name" value="Transposase_11"/>
</dbReference>
<dbReference type="EMBL" id="CAACVJ010000403">
    <property type="protein sequence ID" value="VEP16550.1"/>
    <property type="molecule type" value="Genomic_DNA"/>
</dbReference>
<dbReference type="GO" id="GO:0004803">
    <property type="term" value="F:transposase activity"/>
    <property type="evidence" value="ECO:0007669"/>
    <property type="project" value="InterPro"/>
</dbReference>
<dbReference type="Pfam" id="PF01609">
    <property type="entry name" value="DDE_Tnp_1"/>
    <property type="match status" value="1"/>
</dbReference>
<evidence type="ECO:0000256" key="1">
    <source>
        <dbReference type="SAM" id="MobiDB-lite"/>
    </source>
</evidence>
<evidence type="ECO:0000313" key="5">
    <source>
        <dbReference type="Proteomes" id="UP000320055"/>
    </source>
</evidence>
<dbReference type="SUPFAM" id="SSF53098">
    <property type="entry name" value="Ribonuclease H-like"/>
    <property type="match status" value="1"/>
</dbReference>
<feature type="transmembrane region" description="Helical" evidence="2">
    <location>
        <begin position="221"/>
        <end position="240"/>
    </location>
</feature>
<keyword evidence="5" id="KW-1185">Reference proteome</keyword>
<dbReference type="AlphaFoldDB" id="A0A563VYP6"/>
<feature type="domain" description="Transposase IS4-like" evidence="3">
    <location>
        <begin position="124"/>
        <end position="230"/>
    </location>
</feature>